<organism evidence="2 3">
    <name type="scientific">Seiridium cardinale</name>
    <dbReference type="NCBI Taxonomy" id="138064"/>
    <lineage>
        <taxon>Eukaryota</taxon>
        <taxon>Fungi</taxon>
        <taxon>Dikarya</taxon>
        <taxon>Ascomycota</taxon>
        <taxon>Pezizomycotina</taxon>
        <taxon>Sordariomycetes</taxon>
        <taxon>Xylariomycetidae</taxon>
        <taxon>Amphisphaeriales</taxon>
        <taxon>Sporocadaceae</taxon>
        <taxon>Seiridium</taxon>
    </lineage>
</organism>
<dbReference type="InterPro" id="IPR053181">
    <property type="entry name" value="EcdB-like_regulator"/>
</dbReference>
<name>A0ABR2XM15_9PEZI</name>
<evidence type="ECO:0000256" key="1">
    <source>
        <dbReference type="SAM" id="MobiDB-lite"/>
    </source>
</evidence>
<feature type="compositionally biased region" description="Polar residues" evidence="1">
    <location>
        <begin position="33"/>
        <end position="42"/>
    </location>
</feature>
<comment type="caution">
    <text evidence="2">The sequence shown here is derived from an EMBL/GenBank/DDBJ whole genome shotgun (WGS) entry which is preliminary data.</text>
</comment>
<proteinExistence type="predicted"/>
<dbReference type="Proteomes" id="UP001465668">
    <property type="component" value="Unassembled WGS sequence"/>
</dbReference>
<dbReference type="PANTHER" id="PTHR47785:SF4">
    <property type="entry name" value="ZN(II)2CYS6 TRANSCRIPTION FACTOR (EUROFUNG)"/>
    <property type="match status" value="1"/>
</dbReference>
<feature type="compositionally biased region" description="Polar residues" evidence="1">
    <location>
        <begin position="394"/>
        <end position="415"/>
    </location>
</feature>
<keyword evidence="3" id="KW-1185">Reference proteome</keyword>
<sequence length="604" mass="67992">MHPSLLDAMVSVFLDSLPNSIKAAHTSSAKVTLNGGLSTTQPRTERCSKRKRPPIAEAQTTQDNITEVCVSRSVPNALVLSVLALGKICLHKTKIPDLSLSSGICAQKNSPVLCDGDPGSSLSQNSPPEPPLVQTLSFSSLQDTIKSIAGYRTSPHSFDTASRSYNTERSYETVPGLEYFTLADEIIRSHVSGYTLQHVYTERILDSIVLECPMVSKWVHPDFQFEDSDEPAQDFLEARLRAKYWDFQVILYRKYIDAVLHDRYSSLVQQDGAVYYARLGIFALVQGTKAFHGLKKGQRIPVTNVFTTAHAQWGNLLVLSVCYKHNVLQKYVEESTLQELFVRTIEFFKIIAHSGSALEKDLHILQEINGYVPFNNAESLLRAEKDAELGGTTGRSCGNKGTSSMKSSNSITVNTDAERGEGSGQGTLDETSLRHHLDPIPMRQPEYLREWLFDELRDGNYKVLPVWCKHWENRIVEVESYKEHMIIRSLFLQSLRNFTELREMLVKAPPQQGEEGHLTRACPASTGWAQKEYESVLLRAGWYYTFYLGNPDDGVSPDEEALEATKQHFPNVDEDHLVMTLEHVHMQAFNRALSCQEVDDDELE</sequence>
<gene>
    <name evidence="2" type="ORF">SCAR479_08408</name>
</gene>
<dbReference type="PANTHER" id="PTHR47785">
    <property type="entry name" value="ZN(II)2CYS6 TRANSCRIPTION FACTOR (EUROFUNG)-RELATED-RELATED"/>
    <property type="match status" value="1"/>
</dbReference>
<evidence type="ECO:0000313" key="2">
    <source>
        <dbReference type="EMBL" id="KAK9774853.1"/>
    </source>
</evidence>
<evidence type="ECO:0000313" key="3">
    <source>
        <dbReference type="Proteomes" id="UP001465668"/>
    </source>
</evidence>
<protein>
    <submittedName>
        <fullName evidence="2">Zn(2)-C6 fungal-type domain-containing protein</fullName>
    </submittedName>
</protein>
<accession>A0ABR2XM15</accession>
<feature type="region of interest" description="Disordered" evidence="1">
    <location>
        <begin position="391"/>
        <end position="436"/>
    </location>
</feature>
<reference evidence="2 3" key="1">
    <citation type="submission" date="2024-02" db="EMBL/GenBank/DDBJ databases">
        <title>First draft genome assembly of two strains of Seiridium cardinale.</title>
        <authorList>
            <person name="Emiliani G."/>
            <person name="Scali E."/>
        </authorList>
    </citation>
    <scope>NUCLEOTIDE SEQUENCE [LARGE SCALE GENOMIC DNA]</scope>
    <source>
        <strain evidence="2 3">BM-138-000479</strain>
    </source>
</reference>
<dbReference type="EMBL" id="JARVKM010000038">
    <property type="protein sequence ID" value="KAK9774853.1"/>
    <property type="molecule type" value="Genomic_DNA"/>
</dbReference>
<feature type="region of interest" description="Disordered" evidence="1">
    <location>
        <begin position="33"/>
        <end position="59"/>
    </location>
</feature>